<comment type="caution">
    <text evidence="1">The sequence shown here is derived from an EMBL/GenBank/DDBJ whole genome shotgun (WGS) entry which is preliminary data.</text>
</comment>
<evidence type="ECO:0000313" key="1">
    <source>
        <dbReference type="EMBL" id="GFC74649.1"/>
    </source>
</evidence>
<organism evidence="1">
    <name type="scientific">Tanacetum cinerariifolium</name>
    <name type="common">Dalmatian daisy</name>
    <name type="synonym">Chrysanthemum cinerariifolium</name>
    <dbReference type="NCBI Taxonomy" id="118510"/>
    <lineage>
        <taxon>Eukaryota</taxon>
        <taxon>Viridiplantae</taxon>
        <taxon>Streptophyta</taxon>
        <taxon>Embryophyta</taxon>
        <taxon>Tracheophyta</taxon>
        <taxon>Spermatophyta</taxon>
        <taxon>Magnoliopsida</taxon>
        <taxon>eudicotyledons</taxon>
        <taxon>Gunneridae</taxon>
        <taxon>Pentapetalae</taxon>
        <taxon>asterids</taxon>
        <taxon>campanulids</taxon>
        <taxon>Asterales</taxon>
        <taxon>Asteraceae</taxon>
        <taxon>Asteroideae</taxon>
        <taxon>Anthemideae</taxon>
        <taxon>Anthemidinae</taxon>
        <taxon>Tanacetum</taxon>
    </lineage>
</organism>
<proteinExistence type="predicted"/>
<reference evidence="1" key="1">
    <citation type="journal article" date="2019" name="Sci. Rep.">
        <title>Draft genome of Tanacetum cinerariifolium, the natural source of mosquito coil.</title>
        <authorList>
            <person name="Yamashiro T."/>
            <person name="Shiraishi A."/>
            <person name="Satake H."/>
            <person name="Nakayama K."/>
        </authorList>
    </citation>
    <scope>NUCLEOTIDE SEQUENCE</scope>
</reference>
<accession>A0A699QNV3</accession>
<gene>
    <name evidence="1" type="ORF">Tci_846619</name>
</gene>
<sequence length="75" mass="9231">MVRSLERQRQIRNEDLRTKLEYFSEDYDEEREMKPRPEPNWEATLTLRLRSHVVHRQLERVMGFEEALNREGSRS</sequence>
<name>A0A699QNV3_TANCI</name>
<dbReference type="EMBL" id="BKCJ011048284">
    <property type="protein sequence ID" value="GFC74649.1"/>
    <property type="molecule type" value="Genomic_DNA"/>
</dbReference>
<dbReference type="AlphaFoldDB" id="A0A699QNV3"/>
<protein>
    <submittedName>
        <fullName evidence="1">Uncharacterized protein</fullName>
    </submittedName>
</protein>